<gene>
    <name evidence="2" type="ORF">CRE_06502</name>
</gene>
<dbReference type="InParanoid" id="E3M171"/>
<keyword evidence="3" id="KW-1185">Reference proteome</keyword>
<organism evidence="3">
    <name type="scientific">Caenorhabditis remanei</name>
    <name type="common">Caenorhabditis vulgaris</name>
    <dbReference type="NCBI Taxonomy" id="31234"/>
    <lineage>
        <taxon>Eukaryota</taxon>
        <taxon>Metazoa</taxon>
        <taxon>Ecdysozoa</taxon>
        <taxon>Nematoda</taxon>
        <taxon>Chromadorea</taxon>
        <taxon>Rhabditida</taxon>
        <taxon>Rhabditina</taxon>
        <taxon>Rhabditomorpha</taxon>
        <taxon>Rhabditoidea</taxon>
        <taxon>Rhabditidae</taxon>
        <taxon>Peloderinae</taxon>
        <taxon>Caenorhabditis</taxon>
    </lineage>
</organism>
<feature type="region of interest" description="Disordered" evidence="1">
    <location>
        <begin position="1"/>
        <end position="21"/>
    </location>
</feature>
<name>E3M171_CAERE</name>
<proteinExistence type="predicted"/>
<accession>E3M171</accession>
<dbReference type="HOGENOM" id="CLU_850572_0_0_1"/>
<dbReference type="Proteomes" id="UP000008281">
    <property type="component" value="Unassembled WGS sequence"/>
</dbReference>
<evidence type="ECO:0000313" key="3">
    <source>
        <dbReference type="Proteomes" id="UP000008281"/>
    </source>
</evidence>
<reference evidence="2" key="1">
    <citation type="submission" date="2007-07" db="EMBL/GenBank/DDBJ databases">
        <title>PCAP assembly of the Caenorhabditis remanei genome.</title>
        <authorList>
            <consortium name="The Caenorhabditis remanei Sequencing Consortium"/>
            <person name="Wilson R.K."/>
        </authorList>
    </citation>
    <scope>NUCLEOTIDE SEQUENCE [LARGE SCALE GENOMIC DNA]</scope>
    <source>
        <strain evidence="2">PB4641</strain>
    </source>
</reference>
<dbReference type="AlphaFoldDB" id="E3M171"/>
<protein>
    <submittedName>
        <fullName evidence="2">Uncharacterized protein</fullName>
    </submittedName>
</protein>
<dbReference type="EMBL" id="DS268421">
    <property type="protein sequence ID" value="EFO88940.1"/>
    <property type="molecule type" value="Genomic_DNA"/>
</dbReference>
<evidence type="ECO:0000256" key="1">
    <source>
        <dbReference type="SAM" id="MobiDB-lite"/>
    </source>
</evidence>
<dbReference type="OMA" id="EINNENW"/>
<sequence>MQNTGDVVFKSPLAPPANNPTAESLHKKIENLTNHYYTHVVTIQEMSEENHKLKNENLSLRTYIDNSYRAWNAEKAELNMKVLFYQNSCNMIANDLKNRDSRIKELEMEVKLLKKGNYYFESENSANSFPGPPRNPFVPLVHQQARIKSEPVDYDDTSSPVATIAPGPSQSRLSLLLEPSKPNATNRHSSIQPFRIKTEPLDVPETEQIAPEAVREEIIGEENEDKENRPPPITTMKEAIEFCSRNNVELGDLKGLNLKPFLFNPFVPNGPPQVVMNSRNPYCFYMNQIKGTENPAQWSALSHSEQESWAGKWRKMRCIQTKQAWHGLIKFEPPKKRKRSAGCNMSF</sequence>
<evidence type="ECO:0000313" key="2">
    <source>
        <dbReference type="EMBL" id="EFO88940.1"/>
    </source>
</evidence>